<dbReference type="InterPro" id="IPR013785">
    <property type="entry name" value="Aldolase_TIM"/>
</dbReference>
<evidence type="ECO:0000256" key="3">
    <source>
        <dbReference type="ARBA" id="ARBA00022723"/>
    </source>
</evidence>
<keyword evidence="6" id="KW-1185">Reference proteome</keyword>
<accession>A0A4Z0H0U2</accession>
<dbReference type="GO" id="GO:0043720">
    <property type="term" value="F:3-keto-5-aminohexanoate cleavage activity"/>
    <property type="evidence" value="ECO:0007669"/>
    <property type="project" value="InterPro"/>
</dbReference>
<dbReference type="Pfam" id="PF05853">
    <property type="entry name" value="BKACE"/>
    <property type="match status" value="1"/>
</dbReference>
<reference evidence="5 6" key="1">
    <citation type="journal article" date="2003" name="Int. J. Syst. Evol. Microbiol.">
        <title>Halobacillus salinus sp. nov., isolated from a salt lake on the coast of the East Sea in Korea.</title>
        <authorList>
            <person name="Yoon J.H."/>
            <person name="Kang K.H."/>
            <person name="Park Y.H."/>
        </authorList>
    </citation>
    <scope>NUCLEOTIDE SEQUENCE [LARGE SCALE GENOMIC DNA]</scope>
    <source>
        <strain evidence="5 6">HSL-3</strain>
    </source>
</reference>
<keyword evidence="3" id="KW-0479">Metal-binding</keyword>
<dbReference type="GO" id="GO:0046872">
    <property type="term" value="F:metal ion binding"/>
    <property type="evidence" value="ECO:0007669"/>
    <property type="project" value="UniProtKB-KW"/>
</dbReference>
<gene>
    <name evidence="5" type="ORF">E4663_13810</name>
</gene>
<dbReference type="InterPro" id="IPR008567">
    <property type="entry name" value="BKACE"/>
</dbReference>
<dbReference type="EMBL" id="SRJC01000003">
    <property type="protein sequence ID" value="TGB02412.1"/>
    <property type="molecule type" value="Genomic_DNA"/>
</dbReference>
<dbReference type="AlphaFoldDB" id="A0A4Z0H0U2"/>
<comment type="cofactor">
    <cofactor evidence="1">
        <name>Zn(2+)</name>
        <dbReference type="ChEBI" id="CHEBI:29105"/>
    </cofactor>
</comment>
<evidence type="ECO:0000313" key="5">
    <source>
        <dbReference type="EMBL" id="TGB02412.1"/>
    </source>
</evidence>
<protein>
    <submittedName>
        <fullName evidence="5">3-keto-5-aminohexanoate cleavage protein</fullName>
    </submittedName>
</protein>
<sequence length="295" mass="31673">MNKVLLTAAVTGAGATTEKNPHVPVTPKEIAESAIESAKAGATVAHVHARDPKTGGISHNVEHYREIVDRIRESETDVIINITSGGGGDFIPSLATPAAGGDGTDMQTPTERHAPVGELLPEMCTLDCGSTNFGNMVYLSPTDWLREQAALVQQSGVKPELECFDTGHIRFANQLVKEGLIDGDPMYQFCLGIPWGAAADAETMQYMKGRIPENAQWSAFGIGRMQMPMAAQTAMLGGNIRVGLEDNIYLSKGVPARNEQLVDKAVTMLNGLDMEPMTPQEAREQFNLLNPKGGK</sequence>
<dbReference type="RefSeq" id="WP_135328042.1">
    <property type="nucleotide sequence ID" value="NZ_SRJC01000003.1"/>
</dbReference>
<dbReference type="PANTHER" id="PTHR37418">
    <property type="entry name" value="3-KETO-5-AMINOHEXANOATE CLEAVAGE ENZYME-RELATED"/>
    <property type="match status" value="1"/>
</dbReference>
<name>A0A4Z0H0U2_9BACI</name>
<keyword evidence="4" id="KW-0862">Zinc</keyword>
<evidence type="ECO:0000313" key="6">
    <source>
        <dbReference type="Proteomes" id="UP000297982"/>
    </source>
</evidence>
<dbReference type="Gene3D" id="3.20.20.70">
    <property type="entry name" value="Aldolase class I"/>
    <property type="match status" value="1"/>
</dbReference>
<dbReference type="STRING" id="192814.GCA_900166575_03284"/>
<evidence type="ECO:0000256" key="2">
    <source>
        <dbReference type="ARBA" id="ARBA00022679"/>
    </source>
</evidence>
<evidence type="ECO:0000256" key="4">
    <source>
        <dbReference type="ARBA" id="ARBA00022833"/>
    </source>
</evidence>
<dbReference type="Proteomes" id="UP000297982">
    <property type="component" value="Unassembled WGS sequence"/>
</dbReference>
<comment type="caution">
    <text evidence="5">The sequence shown here is derived from an EMBL/GenBank/DDBJ whole genome shotgun (WGS) entry which is preliminary data.</text>
</comment>
<keyword evidence="2" id="KW-0808">Transferase</keyword>
<proteinExistence type="predicted"/>
<organism evidence="5 6">
    <name type="scientific">Halobacillus salinus</name>
    <dbReference type="NCBI Taxonomy" id="192814"/>
    <lineage>
        <taxon>Bacteria</taxon>
        <taxon>Bacillati</taxon>
        <taxon>Bacillota</taxon>
        <taxon>Bacilli</taxon>
        <taxon>Bacillales</taxon>
        <taxon>Bacillaceae</taxon>
        <taxon>Halobacillus</taxon>
    </lineage>
</organism>
<dbReference type="PANTHER" id="PTHR37418:SF2">
    <property type="entry name" value="3-KETO-5-AMINOHEXANOATE CLEAVAGE ENZYME"/>
    <property type="match status" value="1"/>
</dbReference>
<evidence type="ECO:0000256" key="1">
    <source>
        <dbReference type="ARBA" id="ARBA00001947"/>
    </source>
</evidence>